<comment type="subcellular location">
    <subcellularLocation>
        <location evidence="1">Cytoplasm</location>
    </subcellularLocation>
</comment>
<dbReference type="Proteomes" id="UP001210925">
    <property type="component" value="Unassembled WGS sequence"/>
</dbReference>
<dbReference type="InterPro" id="IPR014756">
    <property type="entry name" value="Ig_E-set"/>
</dbReference>
<comment type="similarity">
    <text evidence="2">Belongs to the 5'-AMP-activated protein kinase beta subunit family.</text>
</comment>
<sequence length="660" mass="74503">MGNAESQLTPPSSTRSIPVPIPSRENKTIISESPVAGSPLQIAGSIDSYTEKKVDIPPSPPRITRKDNFIQPAGEKPYKNSSKIIHQFGSLGLAPLQPIGTVKKNIPVMIVWSHAGQVVHLTGSFNNWKRKIRLTKSTEDFTTIVDMPPGKHSLKFIVDDEWKCSEDLPVEEDQDGNLVNYISVNDEEGRSVEDGLQDISDDFGMEKVESYLCNLPLMRNDKQPPSLPAQLQKVLLNSKSITQDDPYILPVPNHVSLNHLYACSIRDGVMAISSTSRYRKKITIPLDSISTVRLSLCNKDLLNGTLSYQSVKRVGLIAQKVEHKTTLMYRERLPLFEIDEITPEYMNDMQGTPIENDKQVQLSVFNHRENKRTEINVSIPKKINLDFFKQHMYSVVEAKVDCKDNVAWTGNGRVGVYGSVNAAGEASFTADQVYSFLSIRYYGNRDDLSEYDSLIREKEYQQLIESVLANGVPLSKGGVPLTVFKASNINGEFKGVVSPELYGLRRIPKGETFEVSYTPFFNGSLSITNGGFDGAVSINLKELEFKSIGDVIVKRLPKELNVWFRADQVSYNGKFNYTHITLSGNTVGQSHFAGMGGLLNLRRDNSWIHFDRHRNQFFRSDRLIAIIPLLLLFSFFVFFMVKNKKKYLKYFKYRSVENKN</sequence>
<dbReference type="PANTHER" id="PTHR10343">
    <property type="entry name" value="5'-AMP-ACTIVATED PROTEIN KINASE , BETA SUBUNIT"/>
    <property type="match status" value="1"/>
</dbReference>
<dbReference type="SUPFAM" id="SSF81296">
    <property type="entry name" value="E set domains"/>
    <property type="match status" value="1"/>
</dbReference>
<dbReference type="AlphaFoldDB" id="A0AAD5UDI7"/>
<keyword evidence="8" id="KW-1185">Reference proteome</keyword>
<dbReference type="InterPro" id="IPR037256">
    <property type="entry name" value="ASC_dom_sf"/>
</dbReference>
<dbReference type="SUPFAM" id="SSF160219">
    <property type="entry name" value="AMPKBI-like"/>
    <property type="match status" value="1"/>
</dbReference>
<evidence type="ECO:0000256" key="4">
    <source>
        <dbReference type="SAM" id="MobiDB-lite"/>
    </source>
</evidence>
<gene>
    <name evidence="7" type="ORF">HK103_002041</name>
</gene>
<dbReference type="InterPro" id="IPR032640">
    <property type="entry name" value="AMPK1_CBM"/>
</dbReference>
<dbReference type="GO" id="GO:0007165">
    <property type="term" value="P:signal transduction"/>
    <property type="evidence" value="ECO:0007669"/>
    <property type="project" value="TreeGrafter"/>
</dbReference>
<dbReference type="GO" id="GO:0031588">
    <property type="term" value="C:nucleotide-activated protein kinase complex"/>
    <property type="evidence" value="ECO:0007669"/>
    <property type="project" value="TreeGrafter"/>
</dbReference>
<evidence type="ECO:0000256" key="3">
    <source>
        <dbReference type="ARBA" id="ARBA00022490"/>
    </source>
</evidence>
<keyword evidence="5" id="KW-1133">Transmembrane helix</keyword>
<evidence type="ECO:0000256" key="1">
    <source>
        <dbReference type="ARBA" id="ARBA00004496"/>
    </source>
</evidence>
<dbReference type="InterPro" id="IPR006828">
    <property type="entry name" value="ASC_dom"/>
</dbReference>
<keyword evidence="3" id="KW-0963">Cytoplasm</keyword>
<evidence type="ECO:0000313" key="8">
    <source>
        <dbReference type="Proteomes" id="UP001210925"/>
    </source>
</evidence>
<dbReference type="GO" id="GO:0005634">
    <property type="term" value="C:nucleus"/>
    <property type="evidence" value="ECO:0007669"/>
    <property type="project" value="TreeGrafter"/>
</dbReference>
<evidence type="ECO:0000313" key="7">
    <source>
        <dbReference type="EMBL" id="KAJ3251831.1"/>
    </source>
</evidence>
<evidence type="ECO:0000256" key="5">
    <source>
        <dbReference type="SAM" id="Phobius"/>
    </source>
</evidence>
<feature type="domain" description="Association with the SNF1 complex (ASC)" evidence="6">
    <location>
        <begin position="204"/>
        <end position="286"/>
    </location>
</feature>
<accession>A0AAD5UDI7</accession>
<dbReference type="GO" id="GO:0019901">
    <property type="term" value="F:protein kinase binding"/>
    <property type="evidence" value="ECO:0007669"/>
    <property type="project" value="TreeGrafter"/>
</dbReference>
<evidence type="ECO:0000259" key="6">
    <source>
        <dbReference type="SMART" id="SM01010"/>
    </source>
</evidence>
<feature type="transmembrane region" description="Helical" evidence="5">
    <location>
        <begin position="623"/>
        <end position="641"/>
    </location>
</feature>
<dbReference type="SMART" id="SM01010">
    <property type="entry name" value="AMPKBI"/>
    <property type="match status" value="1"/>
</dbReference>
<dbReference type="PANTHER" id="PTHR10343:SF84">
    <property type="entry name" value="5'-AMP-ACTIVATED PROTEIN KINASE SUBUNIT BETA-1"/>
    <property type="match status" value="1"/>
</dbReference>
<dbReference type="FunFam" id="2.60.40.10:FF:000562">
    <property type="entry name" value="Snf1 kinase complex beta-subunit Gal83"/>
    <property type="match status" value="1"/>
</dbReference>
<dbReference type="Gene3D" id="6.20.250.60">
    <property type="match status" value="1"/>
</dbReference>
<dbReference type="InterPro" id="IPR050827">
    <property type="entry name" value="CRP1_MDG1_kinase"/>
</dbReference>
<dbReference type="EMBL" id="JADGKB010000165">
    <property type="protein sequence ID" value="KAJ3251831.1"/>
    <property type="molecule type" value="Genomic_DNA"/>
</dbReference>
<organism evidence="7 8">
    <name type="scientific">Boothiomyces macroporosus</name>
    <dbReference type="NCBI Taxonomy" id="261099"/>
    <lineage>
        <taxon>Eukaryota</taxon>
        <taxon>Fungi</taxon>
        <taxon>Fungi incertae sedis</taxon>
        <taxon>Chytridiomycota</taxon>
        <taxon>Chytridiomycota incertae sedis</taxon>
        <taxon>Chytridiomycetes</taxon>
        <taxon>Rhizophydiales</taxon>
        <taxon>Terramycetaceae</taxon>
        <taxon>Boothiomyces</taxon>
    </lineage>
</organism>
<dbReference type="InterPro" id="IPR013783">
    <property type="entry name" value="Ig-like_fold"/>
</dbReference>
<reference evidence="7" key="1">
    <citation type="submission" date="2020-05" db="EMBL/GenBank/DDBJ databases">
        <title>Phylogenomic resolution of chytrid fungi.</title>
        <authorList>
            <person name="Stajich J.E."/>
            <person name="Amses K."/>
            <person name="Simmons R."/>
            <person name="Seto K."/>
            <person name="Myers J."/>
            <person name="Bonds A."/>
            <person name="Quandt C.A."/>
            <person name="Barry K."/>
            <person name="Liu P."/>
            <person name="Grigoriev I."/>
            <person name="Longcore J.E."/>
            <person name="James T.Y."/>
        </authorList>
    </citation>
    <scope>NUCLEOTIDE SEQUENCE</scope>
    <source>
        <strain evidence="7">PLAUS21</strain>
    </source>
</reference>
<comment type="caution">
    <text evidence="7">The sequence shown here is derived from an EMBL/GenBank/DDBJ whole genome shotgun (WGS) entry which is preliminary data.</text>
</comment>
<dbReference type="Pfam" id="PF16561">
    <property type="entry name" value="AMPK1_CBM"/>
    <property type="match status" value="1"/>
</dbReference>
<protein>
    <recommendedName>
        <fullName evidence="6">Association with the SNF1 complex (ASC) domain-containing protein</fullName>
    </recommendedName>
</protein>
<evidence type="ECO:0000256" key="2">
    <source>
        <dbReference type="ARBA" id="ARBA00010926"/>
    </source>
</evidence>
<dbReference type="Pfam" id="PF04739">
    <property type="entry name" value="AMPKBI"/>
    <property type="match status" value="1"/>
</dbReference>
<dbReference type="CDD" id="cd02859">
    <property type="entry name" value="E_set_AMPKbeta_like_N"/>
    <property type="match status" value="1"/>
</dbReference>
<feature type="compositionally biased region" description="Polar residues" evidence="4">
    <location>
        <begin position="1"/>
        <end position="16"/>
    </location>
</feature>
<proteinExistence type="inferred from homology"/>
<keyword evidence="5" id="KW-0472">Membrane</keyword>
<feature type="region of interest" description="Disordered" evidence="4">
    <location>
        <begin position="1"/>
        <end position="36"/>
    </location>
</feature>
<dbReference type="GO" id="GO:0005737">
    <property type="term" value="C:cytoplasm"/>
    <property type="evidence" value="ECO:0007669"/>
    <property type="project" value="UniProtKB-SubCell"/>
</dbReference>
<keyword evidence="5" id="KW-0812">Transmembrane</keyword>
<name>A0AAD5UDI7_9FUNG</name>
<dbReference type="Gene3D" id="2.60.40.10">
    <property type="entry name" value="Immunoglobulins"/>
    <property type="match status" value="1"/>
</dbReference>